<keyword evidence="1" id="KW-0812">Transmembrane</keyword>
<sequence length="200" mass="23044">MKSKILSWKYLFFILVTVNLVCILGVLAFIFWPVSSNEMPNKEYIEDESGATFTVHSSKENLNELVNAYLDKELGANGSDYTIRFDEDVQLMGSIIAFETEVPVNITFEPDVQENGDIILQSTEMSLGLLRLPKNKILEYVDKRIDTPEWLTINPKEEQIYIAVTQIEMNNNFRAKVQRFDLENDQISFRIKVPNQKLGL</sequence>
<protein>
    <recommendedName>
        <fullName evidence="4">DUF2140 family protein</fullName>
    </recommendedName>
</protein>
<comment type="caution">
    <text evidence="2">The sequence shown here is derived from an EMBL/GenBank/DDBJ whole genome shotgun (WGS) entry which is preliminary data.</text>
</comment>
<dbReference type="AlphaFoldDB" id="N4WBL9"/>
<dbReference type="Pfam" id="PF09911">
    <property type="entry name" value="DUF2140"/>
    <property type="match status" value="1"/>
</dbReference>
<dbReference type="EMBL" id="APML01000016">
    <property type="protein sequence ID" value="ENH97688.1"/>
    <property type="molecule type" value="Genomic_DNA"/>
</dbReference>
<evidence type="ECO:0000313" key="2">
    <source>
        <dbReference type="EMBL" id="ENH97688.1"/>
    </source>
</evidence>
<name>N4WBL9_9BACI</name>
<dbReference type="OrthoDB" id="2412610at2"/>
<dbReference type="eggNOG" id="COG4698">
    <property type="taxonomic scope" value="Bacteria"/>
</dbReference>
<accession>N4WBL9</accession>
<proteinExistence type="predicted"/>
<organism evidence="2 3">
    <name type="scientific">Gracilibacillus halophilus YIM-C55.5</name>
    <dbReference type="NCBI Taxonomy" id="1308866"/>
    <lineage>
        <taxon>Bacteria</taxon>
        <taxon>Bacillati</taxon>
        <taxon>Bacillota</taxon>
        <taxon>Bacilli</taxon>
        <taxon>Bacillales</taxon>
        <taxon>Bacillaceae</taxon>
        <taxon>Gracilibacillus</taxon>
    </lineage>
</organism>
<dbReference type="RefSeq" id="WP_003465182.1">
    <property type="nucleotide sequence ID" value="NZ_APML01000016.1"/>
</dbReference>
<keyword evidence="1" id="KW-1133">Transmembrane helix</keyword>
<keyword evidence="1" id="KW-0472">Membrane</keyword>
<evidence type="ECO:0000313" key="3">
    <source>
        <dbReference type="Proteomes" id="UP000012283"/>
    </source>
</evidence>
<dbReference type="STRING" id="1308866.J416_03951"/>
<reference evidence="2 3" key="1">
    <citation type="submission" date="2013-03" db="EMBL/GenBank/DDBJ databases">
        <title>Draft genome sequence of Gracibacillus halophilus YIM-C55.5, a moderately halophilic and thermophilic organism from the Xiaochaidamu salt lake.</title>
        <authorList>
            <person name="Sugumar T."/>
            <person name="Polireddy D.R."/>
            <person name="Antony A."/>
            <person name="Madhava Y.R."/>
            <person name="Sivakumar N."/>
        </authorList>
    </citation>
    <scope>NUCLEOTIDE SEQUENCE [LARGE SCALE GENOMIC DNA]</scope>
    <source>
        <strain evidence="2 3">YIM-C55.5</strain>
    </source>
</reference>
<gene>
    <name evidence="2" type="ORF">J416_03951</name>
</gene>
<dbReference type="InterPro" id="IPR018672">
    <property type="entry name" value="DUF2140"/>
</dbReference>
<dbReference type="Proteomes" id="UP000012283">
    <property type="component" value="Unassembled WGS sequence"/>
</dbReference>
<evidence type="ECO:0008006" key="4">
    <source>
        <dbReference type="Google" id="ProtNLM"/>
    </source>
</evidence>
<evidence type="ECO:0000256" key="1">
    <source>
        <dbReference type="SAM" id="Phobius"/>
    </source>
</evidence>
<feature type="transmembrane region" description="Helical" evidence="1">
    <location>
        <begin position="12"/>
        <end position="32"/>
    </location>
</feature>
<dbReference type="PATRIC" id="fig|1308866.3.peg.800"/>
<keyword evidence="3" id="KW-1185">Reference proteome</keyword>